<evidence type="ECO:0000256" key="7">
    <source>
        <dbReference type="ARBA" id="ARBA00022679"/>
    </source>
</evidence>
<organism evidence="18 19">
    <name type="scientific">Tetzosporium hominis</name>
    <dbReference type="NCBI Taxonomy" id="2020506"/>
    <lineage>
        <taxon>Bacteria</taxon>
        <taxon>Bacillati</taxon>
        <taxon>Bacillota</taxon>
        <taxon>Bacilli</taxon>
        <taxon>Bacillales</taxon>
        <taxon>Caryophanaceae</taxon>
        <taxon>Tetzosporium</taxon>
    </lineage>
</organism>
<dbReference type="OrthoDB" id="9786919at2"/>
<dbReference type="CDD" id="cd00075">
    <property type="entry name" value="HATPase"/>
    <property type="match status" value="1"/>
</dbReference>
<comment type="caution">
    <text evidence="18">The sequence shown here is derived from an EMBL/GenBank/DDBJ whole genome shotgun (WGS) entry which is preliminary data.</text>
</comment>
<accession>A0A264W591</accession>
<evidence type="ECO:0000256" key="10">
    <source>
        <dbReference type="ARBA" id="ARBA00022777"/>
    </source>
</evidence>
<dbReference type="InterPro" id="IPR050428">
    <property type="entry name" value="TCS_sensor_his_kinase"/>
</dbReference>
<keyword evidence="12 15" id="KW-1133">Transmembrane helix</keyword>
<dbReference type="GO" id="GO:0005524">
    <property type="term" value="F:ATP binding"/>
    <property type="evidence" value="ECO:0007669"/>
    <property type="project" value="UniProtKB-KW"/>
</dbReference>
<keyword evidence="13" id="KW-0902">Two-component regulatory system</keyword>
<evidence type="ECO:0000256" key="3">
    <source>
        <dbReference type="ARBA" id="ARBA00012438"/>
    </source>
</evidence>
<evidence type="ECO:0000313" key="19">
    <source>
        <dbReference type="Proteomes" id="UP000217065"/>
    </source>
</evidence>
<reference evidence="18 19" key="1">
    <citation type="submission" date="2017-07" db="EMBL/GenBank/DDBJ databases">
        <title>Tetzosporium hominis gen.nov. sp.nov.</title>
        <authorList>
            <person name="Tetz G."/>
            <person name="Tetz V."/>
        </authorList>
    </citation>
    <scope>NUCLEOTIDE SEQUENCE [LARGE SCALE GENOMIC DNA]</scope>
    <source>
        <strain evidence="18 19">VT-49</strain>
    </source>
</reference>
<evidence type="ECO:0000313" key="18">
    <source>
        <dbReference type="EMBL" id="OZS78725.1"/>
    </source>
</evidence>
<keyword evidence="5" id="KW-1003">Cell membrane</keyword>
<dbReference type="PANTHER" id="PTHR45436:SF5">
    <property type="entry name" value="SENSOR HISTIDINE KINASE TRCS"/>
    <property type="match status" value="1"/>
</dbReference>
<evidence type="ECO:0000256" key="6">
    <source>
        <dbReference type="ARBA" id="ARBA00022553"/>
    </source>
</evidence>
<dbReference type="PROSITE" id="PS50885">
    <property type="entry name" value="HAMP"/>
    <property type="match status" value="1"/>
</dbReference>
<dbReference type="SUPFAM" id="SSF158472">
    <property type="entry name" value="HAMP domain-like"/>
    <property type="match status" value="1"/>
</dbReference>
<dbReference type="Gene3D" id="1.10.287.130">
    <property type="match status" value="1"/>
</dbReference>
<name>A0A264W591_9BACL</name>
<dbReference type="InterPro" id="IPR004358">
    <property type="entry name" value="Sig_transdc_His_kin-like_C"/>
</dbReference>
<keyword evidence="9" id="KW-0547">Nucleotide-binding</keyword>
<dbReference type="Pfam" id="PF00672">
    <property type="entry name" value="HAMP"/>
    <property type="match status" value="1"/>
</dbReference>
<dbReference type="FunFam" id="3.30.565.10:FF:000006">
    <property type="entry name" value="Sensor histidine kinase WalK"/>
    <property type="match status" value="1"/>
</dbReference>
<evidence type="ECO:0000256" key="14">
    <source>
        <dbReference type="ARBA" id="ARBA00023136"/>
    </source>
</evidence>
<dbReference type="InterPro" id="IPR036097">
    <property type="entry name" value="HisK_dim/P_sf"/>
</dbReference>
<dbReference type="SMART" id="SM00304">
    <property type="entry name" value="HAMP"/>
    <property type="match status" value="1"/>
</dbReference>
<evidence type="ECO:0000256" key="9">
    <source>
        <dbReference type="ARBA" id="ARBA00022741"/>
    </source>
</evidence>
<dbReference type="SMART" id="SM00388">
    <property type="entry name" value="HisKA"/>
    <property type="match status" value="1"/>
</dbReference>
<feature type="domain" description="Histidine kinase" evidence="16">
    <location>
        <begin position="243"/>
        <end position="452"/>
    </location>
</feature>
<dbReference type="SMART" id="SM00387">
    <property type="entry name" value="HATPase_c"/>
    <property type="match status" value="1"/>
</dbReference>
<dbReference type="GO" id="GO:0000155">
    <property type="term" value="F:phosphorelay sensor kinase activity"/>
    <property type="evidence" value="ECO:0007669"/>
    <property type="project" value="InterPro"/>
</dbReference>
<evidence type="ECO:0000256" key="12">
    <source>
        <dbReference type="ARBA" id="ARBA00022989"/>
    </source>
</evidence>
<feature type="transmembrane region" description="Helical" evidence="15">
    <location>
        <begin position="12"/>
        <end position="35"/>
    </location>
</feature>
<keyword evidence="8 15" id="KW-0812">Transmembrane</keyword>
<dbReference type="Pfam" id="PF18719">
    <property type="entry name" value="ArlS_N"/>
    <property type="match status" value="1"/>
</dbReference>
<feature type="domain" description="HAMP" evidence="17">
    <location>
        <begin position="182"/>
        <end position="235"/>
    </location>
</feature>
<dbReference type="InterPro" id="IPR003660">
    <property type="entry name" value="HAMP_dom"/>
</dbReference>
<evidence type="ECO:0000256" key="1">
    <source>
        <dbReference type="ARBA" id="ARBA00000085"/>
    </source>
</evidence>
<feature type="transmembrane region" description="Helical" evidence="15">
    <location>
        <begin position="160"/>
        <end position="185"/>
    </location>
</feature>
<keyword evidence="14 15" id="KW-0472">Membrane</keyword>
<dbReference type="CDD" id="cd00082">
    <property type="entry name" value="HisKA"/>
    <property type="match status" value="1"/>
</dbReference>
<dbReference type="InterPro" id="IPR041610">
    <property type="entry name" value="ArlS_N"/>
</dbReference>
<dbReference type="PRINTS" id="PR00344">
    <property type="entry name" value="BCTRLSENSOR"/>
</dbReference>
<evidence type="ECO:0000259" key="17">
    <source>
        <dbReference type="PROSITE" id="PS50885"/>
    </source>
</evidence>
<comment type="subcellular location">
    <subcellularLocation>
        <location evidence="2">Cell membrane</location>
        <topology evidence="2">Multi-pass membrane protein</topology>
    </subcellularLocation>
</comment>
<evidence type="ECO:0000256" key="4">
    <source>
        <dbReference type="ARBA" id="ARBA00015735"/>
    </source>
</evidence>
<evidence type="ECO:0000256" key="13">
    <source>
        <dbReference type="ARBA" id="ARBA00023012"/>
    </source>
</evidence>
<dbReference type="InterPro" id="IPR003594">
    <property type="entry name" value="HATPase_dom"/>
</dbReference>
<dbReference type="PANTHER" id="PTHR45436">
    <property type="entry name" value="SENSOR HISTIDINE KINASE YKOH"/>
    <property type="match status" value="1"/>
</dbReference>
<dbReference type="GO" id="GO:0005886">
    <property type="term" value="C:plasma membrane"/>
    <property type="evidence" value="ECO:0007669"/>
    <property type="project" value="UniProtKB-SubCell"/>
</dbReference>
<dbReference type="InterPro" id="IPR003661">
    <property type="entry name" value="HisK_dim/P_dom"/>
</dbReference>
<evidence type="ECO:0000256" key="5">
    <source>
        <dbReference type="ARBA" id="ARBA00022475"/>
    </source>
</evidence>
<dbReference type="SUPFAM" id="SSF47384">
    <property type="entry name" value="Homodimeric domain of signal transducing histidine kinase"/>
    <property type="match status" value="1"/>
</dbReference>
<dbReference type="RefSeq" id="WP_094941959.1">
    <property type="nucleotide sequence ID" value="NZ_NOKQ01000187.1"/>
</dbReference>
<keyword evidence="10" id="KW-0418">Kinase</keyword>
<dbReference type="EMBL" id="NOKQ01000187">
    <property type="protein sequence ID" value="OZS78725.1"/>
    <property type="molecule type" value="Genomic_DNA"/>
</dbReference>
<dbReference type="SUPFAM" id="SSF55874">
    <property type="entry name" value="ATPase domain of HSP90 chaperone/DNA topoisomerase II/histidine kinase"/>
    <property type="match status" value="1"/>
</dbReference>
<keyword evidence="7" id="KW-0808">Transferase</keyword>
<dbReference type="EC" id="2.7.13.3" evidence="3"/>
<dbReference type="CDD" id="cd06225">
    <property type="entry name" value="HAMP"/>
    <property type="match status" value="1"/>
</dbReference>
<dbReference type="Gene3D" id="6.10.340.10">
    <property type="match status" value="1"/>
</dbReference>
<evidence type="ECO:0000256" key="8">
    <source>
        <dbReference type="ARBA" id="ARBA00022692"/>
    </source>
</evidence>
<dbReference type="InterPro" id="IPR036890">
    <property type="entry name" value="HATPase_C_sf"/>
</dbReference>
<dbReference type="PROSITE" id="PS50109">
    <property type="entry name" value="HIS_KIN"/>
    <property type="match status" value="1"/>
</dbReference>
<dbReference type="FunFam" id="1.10.287.130:FF:000001">
    <property type="entry name" value="Two-component sensor histidine kinase"/>
    <property type="match status" value="1"/>
</dbReference>
<dbReference type="InterPro" id="IPR005467">
    <property type="entry name" value="His_kinase_dom"/>
</dbReference>
<dbReference type="Proteomes" id="UP000217065">
    <property type="component" value="Unassembled WGS sequence"/>
</dbReference>
<keyword evidence="6" id="KW-0597">Phosphoprotein</keyword>
<keyword evidence="11" id="KW-0067">ATP-binding</keyword>
<evidence type="ECO:0000256" key="11">
    <source>
        <dbReference type="ARBA" id="ARBA00022840"/>
    </source>
</evidence>
<dbReference type="Gene3D" id="3.30.565.10">
    <property type="entry name" value="Histidine kinase-like ATPase, C-terminal domain"/>
    <property type="match status" value="1"/>
</dbReference>
<comment type="catalytic activity">
    <reaction evidence="1">
        <text>ATP + protein L-histidine = ADP + protein N-phospho-L-histidine.</text>
        <dbReference type="EC" id="2.7.13.3"/>
    </reaction>
</comment>
<keyword evidence="19" id="KW-1185">Reference proteome</keyword>
<evidence type="ECO:0000256" key="15">
    <source>
        <dbReference type="SAM" id="Phobius"/>
    </source>
</evidence>
<dbReference type="Pfam" id="PF02518">
    <property type="entry name" value="HATPase_c"/>
    <property type="match status" value="1"/>
</dbReference>
<sequence length="453" mass="50948">MKWKPNSLRVRWSIWTATAMIVTYILLSLVLATALSQWLLANERAAATISFTELESYMTTRGPALSFQDFERNTGLLNQFLSRNQSARLLNEDGVEILQINPSSPYPIFTGEVNSFQRMEEDGKDFLYKATEFQIGNGSLYIAMSHSLESYSSMITYLRWSLVLFGVLFVIVSGIAGYFLSSLLVRPLEELKYAMKQHALDNQVVPALSYTGTDEIGQLAEEYQQMVSRIHKVYAMQERFIGNVSHELRSPIQAMEGNLAMLQRWGKTDPQLVEETVTILQQETMRMRQMIEALLALAKQEEDSNHFAEVKQVVEAAIERQDHHEAAMITSSIEPAVLSISPVLLEQVITNLLTNAIRYSSEVPIISITGKVTDNKYILRIQDQGIGMDASELERIFEPFYTVDATRSKSAGGTGLGLTFVKQVLERAEGKISVTSVLGRGSEFTLQFPIKTK</sequence>
<evidence type="ECO:0000256" key="2">
    <source>
        <dbReference type="ARBA" id="ARBA00004651"/>
    </source>
</evidence>
<evidence type="ECO:0000259" key="16">
    <source>
        <dbReference type="PROSITE" id="PS50109"/>
    </source>
</evidence>
<gene>
    <name evidence="18" type="ORF">CF394_04080</name>
</gene>
<protein>
    <recommendedName>
        <fullName evidence="4">Signal transduction histidine-protein kinase ArlS</fullName>
        <ecNumber evidence="3">2.7.13.3</ecNumber>
    </recommendedName>
</protein>
<dbReference type="Pfam" id="PF00512">
    <property type="entry name" value="HisKA"/>
    <property type="match status" value="1"/>
</dbReference>
<dbReference type="AlphaFoldDB" id="A0A264W591"/>
<proteinExistence type="predicted"/>